<dbReference type="PANTHER" id="PTHR31133:SF3">
    <property type="entry name" value="TRANSMEMBRANE PROTEIN"/>
    <property type="match status" value="1"/>
</dbReference>
<evidence type="ECO:0000313" key="3">
    <source>
        <dbReference type="Proteomes" id="UP000245207"/>
    </source>
</evidence>
<feature type="compositionally biased region" description="Polar residues" evidence="1">
    <location>
        <begin position="65"/>
        <end position="83"/>
    </location>
</feature>
<feature type="region of interest" description="Disordered" evidence="1">
    <location>
        <begin position="49"/>
        <end position="87"/>
    </location>
</feature>
<accession>A0A2U1PDV7</accession>
<proteinExistence type="predicted"/>
<protein>
    <submittedName>
        <fullName evidence="2">Uncharacterized protein</fullName>
    </submittedName>
</protein>
<keyword evidence="3" id="KW-1185">Reference proteome</keyword>
<dbReference type="PANTHER" id="PTHR31133">
    <property type="entry name" value="MEMBRANE PROTEIN"/>
    <property type="match status" value="1"/>
</dbReference>
<gene>
    <name evidence="2" type="ORF">CTI12_AA163790</name>
</gene>
<reference evidence="2 3" key="1">
    <citation type="journal article" date="2018" name="Mol. Plant">
        <title>The genome of Artemisia annua provides insight into the evolution of Asteraceae family and artemisinin biosynthesis.</title>
        <authorList>
            <person name="Shen Q."/>
            <person name="Zhang L."/>
            <person name="Liao Z."/>
            <person name="Wang S."/>
            <person name="Yan T."/>
            <person name="Shi P."/>
            <person name="Liu M."/>
            <person name="Fu X."/>
            <person name="Pan Q."/>
            <person name="Wang Y."/>
            <person name="Lv Z."/>
            <person name="Lu X."/>
            <person name="Zhang F."/>
            <person name="Jiang W."/>
            <person name="Ma Y."/>
            <person name="Chen M."/>
            <person name="Hao X."/>
            <person name="Li L."/>
            <person name="Tang Y."/>
            <person name="Lv G."/>
            <person name="Zhou Y."/>
            <person name="Sun X."/>
            <person name="Brodelius P.E."/>
            <person name="Rose J.K.C."/>
            <person name="Tang K."/>
        </authorList>
    </citation>
    <scope>NUCLEOTIDE SEQUENCE [LARGE SCALE GENOMIC DNA]</scope>
    <source>
        <strain evidence="3">cv. Huhao1</strain>
        <tissue evidence="2">Leaf</tissue>
    </source>
</reference>
<dbReference type="Proteomes" id="UP000245207">
    <property type="component" value="Unassembled WGS sequence"/>
</dbReference>
<name>A0A2U1PDV7_ARTAN</name>
<dbReference type="STRING" id="35608.A0A2U1PDV7"/>
<sequence>MRGSVVPEPNVSGRVVGSRYEAYVVVNNQPQPCVTTTWRYRKRTQRIRTPEFRTPPASVKHSSLRHTSQMYEQNSRPTTSNDSVPPMRRRGAPVEYKYMGRCDQESDDDLPPFMKMNSKWWTCCKCIGKGRLVCWPVVGSIVSGLAYGFLDPVFGYFKAVGEGCTAKFRHCLIVGARNTIKWSLTFVKDLTDVCLRLSLYSYFSMLDDLRVVYVPIAILVGWLGVRGSLSGDHSSYSPTKSVHVAKGMAPFIS</sequence>
<evidence type="ECO:0000256" key="1">
    <source>
        <dbReference type="SAM" id="MobiDB-lite"/>
    </source>
</evidence>
<dbReference type="InterPro" id="IPR040229">
    <property type="entry name" value="At3g27390-like"/>
</dbReference>
<comment type="caution">
    <text evidence="2">The sequence shown here is derived from an EMBL/GenBank/DDBJ whole genome shotgun (WGS) entry which is preliminary data.</text>
</comment>
<dbReference type="AlphaFoldDB" id="A0A2U1PDV7"/>
<evidence type="ECO:0000313" key="2">
    <source>
        <dbReference type="EMBL" id="PWA83910.1"/>
    </source>
</evidence>
<organism evidence="2 3">
    <name type="scientific">Artemisia annua</name>
    <name type="common">Sweet wormwood</name>
    <dbReference type="NCBI Taxonomy" id="35608"/>
    <lineage>
        <taxon>Eukaryota</taxon>
        <taxon>Viridiplantae</taxon>
        <taxon>Streptophyta</taxon>
        <taxon>Embryophyta</taxon>
        <taxon>Tracheophyta</taxon>
        <taxon>Spermatophyta</taxon>
        <taxon>Magnoliopsida</taxon>
        <taxon>eudicotyledons</taxon>
        <taxon>Gunneridae</taxon>
        <taxon>Pentapetalae</taxon>
        <taxon>asterids</taxon>
        <taxon>campanulids</taxon>
        <taxon>Asterales</taxon>
        <taxon>Asteraceae</taxon>
        <taxon>Asteroideae</taxon>
        <taxon>Anthemideae</taxon>
        <taxon>Artemisiinae</taxon>
        <taxon>Artemisia</taxon>
    </lineage>
</organism>
<dbReference type="EMBL" id="PKPP01001289">
    <property type="protein sequence ID" value="PWA83910.1"/>
    <property type="molecule type" value="Genomic_DNA"/>
</dbReference>